<protein>
    <submittedName>
        <fullName evidence="2">Uncharacterized protein</fullName>
    </submittedName>
</protein>
<proteinExistence type="predicted"/>
<evidence type="ECO:0000256" key="1">
    <source>
        <dbReference type="SAM" id="Phobius"/>
    </source>
</evidence>
<keyword evidence="1" id="KW-0472">Membrane</keyword>
<name>A0AA48R993_9ZZZZ</name>
<reference evidence="2" key="1">
    <citation type="submission" date="2023-07" db="EMBL/GenBank/DDBJ databases">
        <authorList>
            <person name="Pelsma A.J. K."/>
        </authorList>
    </citation>
    <scope>NUCLEOTIDE SEQUENCE</scope>
</reference>
<keyword evidence="1" id="KW-0812">Transmembrane</keyword>
<accession>A0AA48R993</accession>
<gene>
    <name evidence="2" type="ORF">AMST5_00819</name>
</gene>
<organism evidence="2">
    <name type="scientific">freshwater sediment metagenome</name>
    <dbReference type="NCBI Taxonomy" id="556182"/>
    <lineage>
        <taxon>unclassified sequences</taxon>
        <taxon>metagenomes</taxon>
        <taxon>ecological metagenomes</taxon>
    </lineage>
</organism>
<evidence type="ECO:0000313" key="2">
    <source>
        <dbReference type="EMBL" id="CAJ0855282.1"/>
    </source>
</evidence>
<feature type="transmembrane region" description="Helical" evidence="1">
    <location>
        <begin position="23"/>
        <end position="46"/>
    </location>
</feature>
<dbReference type="EMBL" id="OY288114">
    <property type="protein sequence ID" value="CAJ0855282.1"/>
    <property type="molecule type" value="Genomic_DNA"/>
</dbReference>
<keyword evidence="1" id="KW-1133">Transmembrane helix</keyword>
<sequence length="52" mass="5694">MPVPFANDIAPHGWRKPKRFNEFTSAILGVPAVGGLIVIAAYSIIFPKMILK</sequence>
<dbReference type="AlphaFoldDB" id="A0AA48R993"/>